<name>A8A9C2_IGNH4</name>
<dbReference type="PIRSF" id="PIRSF006677">
    <property type="entry name" value="UCP006677"/>
    <property type="match status" value="1"/>
</dbReference>
<evidence type="ECO:0000313" key="6">
    <source>
        <dbReference type="Proteomes" id="UP000000262"/>
    </source>
</evidence>
<proteinExistence type="predicted"/>
<dbReference type="Pfam" id="PF14010">
    <property type="entry name" value="PEPcase_2"/>
    <property type="match status" value="1"/>
</dbReference>
<dbReference type="GO" id="GO:0015977">
    <property type="term" value="P:carbon fixation"/>
    <property type="evidence" value="ECO:0007669"/>
    <property type="project" value="UniProtKB-KW"/>
</dbReference>
<dbReference type="RefSeq" id="WP_011998376.1">
    <property type="nucleotide sequence ID" value="NC_009776.1"/>
</dbReference>
<dbReference type="GeneID" id="5562970"/>
<dbReference type="NCBIfam" id="TIGR02751">
    <property type="entry name" value="PEPCase_arch"/>
    <property type="match status" value="1"/>
</dbReference>
<dbReference type="GO" id="GO:0006099">
    <property type="term" value="P:tricarboxylic acid cycle"/>
    <property type="evidence" value="ECO:0007669"/>
    <property type="project" value="InterPro"/>
</dbReference>
<accession>A8A9C2</accession>
<evidence type="ECO:0000313" key="5">
    <source>
        <dbReference type="EMBL" id="ABU81524.1"/>
    </source>
</evidence>
<reference evidence="5 6" key="1">
    <citation type="journal article" date="2008" name="Genome Biol.">
        <title>A genomic analysis of the archaeal system Ignicoccus hospitalis-Nanoarchaeum equitans.</title>
        <authorList>
            <person name="Podar M."/>
            <person name="Anderson I."/>
            <person name="Makarova K.S."/>
            <person name="Elkins J.G."/>
            <person name="Ivanova N."/>
            <person name="Wall M.A."/>
            <person name="Lykidis A."/>
            <person name="Mavromatis K."/>
            <person name="Sun H."/>
            <person name="Hudson M.E."/>
            <person name="Chen W."/>
            <person name="Deciu C."/>
            <person name="Hutchison D."/>
            <person name="Eads J.R."/>
            <person name="Anderson A."/>
            <person name="Fernandes F."/>
            <person name="Szeto E."/>
            <person name="Lapidus A."/>
            <person name="Kyrpides N.C."/>
            <person name="Saier M.H.Jr."/>
            <person name="Richardson P.M."/>
            <person name="Rachel R."/>
            <person name="Huber H."/>
            <person name="Eisen J.A."/>
            <person name="Koonin E.V."/>
            <person name="Keller M."/>
            <person name="Stetter K.O."/>
        </authorList>
    </citation>
    <scope>NUCLEOTIDE SEQUENCE [LARGE SCALE GENOMIC DNA]</scope>
    <source>
        <strain evidence="6">KIN4/I / DSM 18386 / JCM 14125</strain>
    </source>
</reference>
<organism evidence="5 6">
    <name type="scientific">Ignicoccus hospitalis (strain KIN4/I / DSM 18386 / JCM 14125)</name>
    <dbReference type="NCBI Taxonomy" id="453591"/>
    <lineage>
        <taxon>Archaea</taxon>
        <taxon>Thermoproteota</taxon>
        <taxon>Thermoprotei</taxon>
        <taxon>Desulfurococcales</taxon>
        <taxon>Desulfurococcaceae</taxon>
        <taxon>Ignicoccus</taxon>
    </lineage>
</organism>
<dbReference type="SUPFAM" id="SSF51621">
    <property type="entry name" value="Phosphoenolpyruvate/pyruvate domain"/>
    <property type="match status" value="1"/>
</dbReference>
<keyword evidence="1" id="KW-0460">Magnesium</keyword>
<dbReference type="KEGG" id="iho:Igni_0341"/>
<keyword evidence="5" id="KW-0670">Pyruvate</keyword>
<dbReference type="InterPro" id="IPR007566">
    <property type="entry name" value="PEP_COase_arc-type"/>
</dbReference>
<dbReference type="GO" id="GO:0008964">
    <property type="term" value="F:phosphoenolpyruvate carboxylase activity"/>
    <property type="evidence" value="ECO:0007669"/>
    <property type="project" value="UniProtKB-UniRule"/>
</dbReference>
<evidence type="ECO:0000256" key="1">
    <source>
        <dbReference type="ARBA" id="ARBA00022842"/>
    </source>
</evidence>
<keyword evidence="3" id="KW-0120">Carbon dioxide fixation</keyword>
<dbReference type="EMBL" id="CP000816">
    <property type="protein sequence ID" value="ABU81524.1"/>
    <property type="molecule type" value="Genomic_DNA"/>
</dbReference>
<keyword evidence="2" id="KW-0456">Lyase</keyword>
<dbReference type="InterPro" id="IPR015813">
    <property type="entry name" value="Pyrv/PenolPyrv_kinase-like_dom"/>
</dbReference>
<dbReference type="AlphaFoldDB" id="A8A9C2"/>
<dbReference type="PhylomeDB" id="A8A9C2"/>
<dbReference type="EC" id="4.1.1.31" evidence="4"/>
<keyword evidence="6" id="KW-1185">Reference proteome</keyword>
<dbReference type="OrthoDB" id="85849at2157"/>
<evidence type="ECO:0000256" key="2">
    <source>
        <dbReference type="ARBA" id="ARBA00023239"/>
    </source>
</evidence>
<gene>
    <name evidence="5" type="ordered locus">Igni_0341</name>
</gene>
<dbReference type="Proteomes" id="UP000000262">
    <property type="component" value="Chromosome"/>
</dbReference>
<dbReference type="STRING" id="453591.Igni_0341"/>
<evidence type="ECO:0000256" key="4">
    <source>
        <dbReference type="NCBIfam" id="TIGR02751"/>
    </source>
</evidence>
<dbReference type="eggNOG" id="arCOG04435">
    <property type="taxonomic scope" value="Archaea"/>
</dbReference>
<protein>
    <recommendedName>
        <fullName evidence="4">Phosphoenolpyruvate carboxylase</fullName>
        <ecNumber evidence="4">4.1.1.31</ecNumber>
    </recommendedName>
</protein>
<sequence>MKVPKLMATQHPDSTVVLMPQDEVEEAIQDVLPLDQGGRGCDEKMVDYEGKATPYNQMRDIIEEVRKYDVVPGEDFLITPRVPNPKLEDKDRHLLAITAAVTANMYSQMYFNTDAIKYIILPMSTSTLELAEVQRRILKVERLVSEEFSLRIEEWIKLIPLFETAESHMHIDEIVEGLRIAFIKEIGMFENEFRIFMGKSDSGIHSGHIASSIGVRMGLLKLWNWQKDTMFKVYPIIGMGKPPLRGHMAEWVIEDWVEAWRGYYTATVQSALRFNTDRKDYVHTITVVTKNSGKQPPLELLGYAKEMVNVAWRASEVYLSRLERLADMISFMAKFVTRTRARLDSYKRRAKTGKEMPRAIRFCASLYSMGLGPTLIGAGVIEELASGTAEKLEHLLKFVPLLPKDFAFDYAFTDLEVFKRYVDEKTFEIIKKDVDVVKEYFANVEPPKSPPEGYFEKLRELRGALDEAEVSRAKAIVMELAEMRGFLG</sequence>
<evidence type="ECO:0000256" key="3">
    <source>
        <dbReference type="ARBA" id="ARBA00023300"/>
    </source>
</evidence>
<dbReference type="HOGENOM" id="CLU_517433_0_0_2"/>